<keyword evidence="1" id="KW-0472">Membrane</keyword>
<comment type="caution">
    <text evidence="2">The sequence shown here is derived from an EMBL/GenBank/DDBJ whole genome shotgun (WGS) entry which is preliminary data.</text>
</comment>
<sequence>MSMETRLKREYEMASNLVSCPSSLDERVKALYHSHIQAEGRKGYAARRFKPRRMAAVALAVVLLTGFAYSAQKLLFSANQGTVNMEMRTDAGFSLSRTSTEHIRSALADVQQRLAAGQAAVVYVASLEQEDHPLYKRHPLLGVTKPEIVNDAESWKETVKKLHAPLSLPQELPGSFSFLEGKEGNPYESMVDEKGYSLLDELRQESKQNGKDIAWRVVPRPQLPFDSYTTTYTNADSHRIYVTVEVMPDMNVASKVLAPESAQYEELNVNGVKAHYTVNDQFLFNDSNRYQDLFWMSGQEGKQFVIRVATDSPHVTKEQLIQAAKSLK</sequence>
<evidence type="ECO:0000313" key="2">
    <source>
        <dbReference type="EMBL" id="MCY9519475.1"/>
    </source>
</evidence>
<evidence type="ECO:0008006" key="4">
    <source>
        <dbReference type="Google" id="ProtNLM"/>
    </source>
</evidence>
<organism evidence="2 3">
    <name type="scientific">Paenibacillus apiarius</name>
    <dbReference type="NCBI Taxonomy" id="46240"/>
    <lineage>
        <taxon>Bacteria</taxon>
        <taxon>Bacillati</taxon>
        <taxon>Bacillota</taxon>
        <taxon>Bacilli</taxon>
        <taxon>Bacillales</taxon>
        <taxon>Paenibacillaceae</taxon>
        <taxon>Paenibacillus</taxon>
    </lineage>
</organism>
<gene>
    <name evidence="2" type="ORF">M5X09_07225</name>
</gene>
<accession>A0ABT4DQ43</accession>
<dbReference type="EMBL" id="JAMDLW010000008">
    <property type="protein sequence ID" value="MCY9519475.1"/>
    <property type="molecule type" value="Genomic_DNA"/>
</dbReference>
<proteinExistence type="predicted"/>
<protein>
    <recommendedName>
        <fullName evidence="4">DUF4367 domain-containing protein</fullName>
    </recommendedName>
</protein>
<dbReference type="Proteomes" id="UP001207626">
    <property type="component" value="Unassembled WGS sequence"/>
</dbReference>
<evidence type="ECO:0000256" key="1">
    <source>
        <dbReference type="SAM" id="Phobius"/>
    </source>
</evidence>
<keyword evidence="1" id="KW-0812">Transmembrane</keyword>
<reference evidence="2 3" key="1">
    <citation type="submission" date="2022-05" db="EMBL/GenBank/DDBJ databases">
        <title>Genome Sequencing of Bee-Associated Microbes.</title>
        <authorList>
            <person name="Dunlap C."/>
        </authorList>
    </citation>
    <scope>NUCLEOTIDE SEQUENCE [LARGE SCALE GENOMIC DNA]</scope>
    <source>
        <strain evidence="2 3">NRRL NRS-1438</strain>
    </source>
</reference>
<feature type="transmembrane region" description="Helical" evidence="1">
    <location>
        <begin position="54"/>
        <end position="71"/>
    </location>
</feature>
<name>A0ABT4DQ43_9BACL</name>
<keyword evidence="3" id="KW-1185">Reference proteome</keyword>
<dbReference type="RefSeq" id="WP_087434723.1">
    <property type="nucleotide sequence ID" value="NZ_JAMDLV010000015.1"/>
</dbReference>
<evidence type="ECO:0000313" key="3">
    <source>
        <dbReference type="Proteomes" id="UP001207626"/>
    </source>
</evidence>
<keyword evidence="1" id="KW-1133">Transmembrane helix</keyword>